<dbReference type="OrthoDB" id="1202469at2"/>
<organism evidence="1 2">
    <name type="scientific">Aquimarina algicola</name>
    <dbReference type="NCBI Taxonomy" id="2589995"/>
    <lineage>
        <taxon>Bacteria</taxon>
        <taxon>Pseudomonadati</taxon>
        <taxon>Bacteroidota</taxon>
        <taxon>Flavobacteriia</taxon>
        <taxon>Flavobacteriales</taxon>
        <taxon>Flavobacteriaceae</taxon>
        <taxon>Aquimarina</taxon>
    </lineage>
</organism>
<accession>A0A504JC39</accession>
<reference evidence="1 2" key="1">
    <citation type="submission" date="2019-06" db="EMBL/GenBank/DDBJ databases">
        <authorList>
            <person name="Meng X."/>
        </authorList>
    </citation>
    <scope>NUCLEOTIDE SEQUENCE [LARGE SCALE GENOMIC DNA]</scope>
    <source>
        <strain evidence="1 2">M625</strain>
    </source>
</reference>
<dbReference type="EMBL" id="VFWZ01000004">
    <property type="protein sequence ID" value="TPN85133.1"/>
    <property type="molecule type" value="Genomic_DNA"/>
</dbReference>
<dbReference type="RefSeq" id="WP_140594076.1">
    <property type="nucleotide sequence ID" value="NZ_VFWZ01000004.1"/>
</dbReference>
<sequence>MKFIEITVKNHIIVHGFDARNQEITEEVKVEEASKKTIAVDRILSISNQFILTKYAYDRVIYWEYLEDYETLKSMLDCTNE</sequence>
<dbReference type="Proteomes" id="UP000315540">
    <property type="component" value="Unassembled WGS sequence"/>
</dbReference>
<dbReference type="AlphaFoldDB" id="A0A504JC39"/>
<evidence type="ECO:0000313" key="2">
    <source>
        <dbReference type="Proteomes" id="UP000315540"/>
    </source>
</evidence>
<gene>
    <name evidence="1" type="ORF">FHK87_13965</name>
</gene>
<name>A0A504JC39_9FLAO</name>
<protein>
    <submittedName>
        <fullName evidence="1">Uncharacterized protein</fullName>
    </submittedName>
</protein>
<evidence type="ECO:0000313" key="1">
    <source>
        <dbReference type="EMBL" id="TPN85133.1"/>
    </source>
</evidence>
<comment type="caution">
    <text evidence="1">The sequence shown here is derived from an EMBL/GenBank/DDBJ whole genome shotgun (WGS) entry which is preliminary data.</text>
</comment>
<keyword evidence="2" id="KW-1185">Reference proteome</keyword>
<proteinExistence type="predicted"/>